<evidence type="ECO:0000256" key="1">
    <source>
        <dbReference type="ARBA" id="ARBA00022737"/>
    </source>
</evidence>
<evidence type="ECO:0000313" key="5">
    <source>
        <dbReference type="Proteomes" id="UP000690515"/>
    </source>
</evidence>
<feature type="signal peptide" evidence="2">
    <location>
        <begin position="1"/>
        <end position="23"/>
    </location>
</feature>
<keyword evidence="2" id="KW-0732">Signal</keyword>
<proteinExistence type="predicted"/>
<protein>
    <submittedName>
        <fullName evidence="4">RHS repeat protein</fullName>
    </submittedName>
</protein>
<feature type="domain" description="Teneurin-like YD-shell" evidence="3">
    <location>
        <begin position="24"/>
        <end position="160"/>
    </location>
</feature>
<keyword evidence="1" id="KW-0677">Repeat</keyword>
<dbReference type="Pfam" id="PF25023">
    <property type="entry name" value="TEN_YD-shell"/>
    <property type="match status" value="1"/>
</dbReference>
<name>A0ABS5ZJF2_9GAMM</name>
<reference evidence="4 5" key="1">
    <citation type="submission" date="2021-04" db="EMBL/GenBank/DDBJ databases">
        <authorList>
            <person name="Pira H."/>
            <person name="Risdian C."/>
            <person name="Wink J."/>
        </authorList>
    </citation>
    <scope>NUCLEOTIDE SEQUENCE [LARGE SCALE GENOMIC DNA]</scope>
    <source>
        <strain evidence="4 5">WH53</strain>
    </source>
</reference>
<feature type="non-terminal residue" evidence="4">
    <location>
        <position position="180"/>
    </location>
</feature>
<sequence>MKLFSQTLLSAAILASLASGATASDTRHVSYEYNNFGQVTQIDGPRTDVSDITQFSYDDRGNLTSVTNALGHTTQLQDFTVLGSPQRVVDANGVTTELTYNVRGWLTSSSTAGATTQYTYDAIGQVTQITLPSGASLSYEYDSAGRLTAVSNSQGERIEYTLDAMGNRTQQVLKSATGEL</sequence>
<evidence type="ECO:0000313" key="4">
    <source>
        <dbReference type="EMBL" id="MBU2714013.1"/>
    </source>
</evidence>
<dbReference type="PANTHER" id="PTHR32305">
    <property type="match status" value="1"/>
</dbReference>
<evidence type="ECO:0000259" key="3">
    <source>
        <dbReference type="Pfam" id="PF25023"/>
    </source>
</evidence>
<dbReference type="InterPro" id="IPR006530">
    <property type="entry name" value="YD"/>
</dbReference>
<dbReference type="InterPro" id="IPR056823">
    <property type="entry name" value="TEN-like_YD-shell"/>
</dbReference>
<dbReference type="InterPro" id="IPR050708">
    <property type="entry name" value="T6SS_VgrG/RHS"/>
</dbReference>
<accession>A0ABS5ZJF2</accession>
<comment type="caution">
    <text evidence="4">The sequence shown here is derived from an EMBL/GenBank/DDBJ whole genome shotgun (WGS) entry which is preliminary data.</text>
</comment>
<dbReference type="Proteomes" id="UP000690515">
    <property type="component" value="Unassembled WGS sequence"/>
</dbReference>
<dbReference type="NCBIfam" id="TIGR01643">
    <property type="entry name" value="YD_repeat_2x"/>
    <property type="match status" value="4"/>
</dbReference>
<feature type="chain" id="PRO_5045406829" evidence="2">
    <location>
        <begin position="24"/>
        <end position="180"/>
    </location>
</feature>
<dbReference type="EMBL" id="JAGSOY010000135">
    <property type="protein sequence ID" value="MBU2714013.1"/>
    <property type="molecule type" value="Genomic_DNA"/>
</dbReference>
<keyword evidence="5" id="KW-1185">Reference proteome</keyword>
<organism evidence="4 5">
    <name type="scientific">Zooshikella harenae</name>
    <dbReference type="NCBI Taxonomy" id="2827238"/>
    <lineage>
        <taxon>Bacteria</taxon>
        <taxon>Pseudomonadati</taxon>
        <taxon>Pseudomonadota</taxon>
        <taxon>Gammaproteobacteria</taxon>
        <taxon>Oceanospirillales</taxon>
        <taxon>Zooshikellaceae</taxon>
        <taxon>Zooshikella</taxon>
    </lineage>
</organism>
<gene>
    <name evidence="4" type="ORF">KCG35_23470</name>
</gene>
<evidence type="ECO:0000256" key="2">
    <source>
        <dbReference type="SAM" id="SignalP"/>
    </source>
</evidence>
<dbReference type="PANTHER" id="PTHR32305:SF15">
    <property type="entry name" value="PROTEIN RHSA-RELATED"/>
    <property type="match status" value="1"/>
</dbReference>